<keyword evidence="4" id="KW-1015">Disulfide bond</keyword>
<protein>
    <submittedName>
        <fullName evidence="8">TlpA disulfide reductase family protein</fullName>
    </submittedName>
</protein>
<sequence>MQQSHIGSLPRTARRRLWAAAAAIASGVLLAGCGSAQANTGGFVSGDGSLTVLPVDERPQAPVIEGITLDDERWTSAGVSGKVIVYNVWGSWCAPCRSEAPALVAASQKLADQAVFVGLNTRDFDKAAPRAFVRAFEVPYVNLFDPEGALLLNFSGELPPNAIPSTIVVDLDGRVAARIIGETTETTLVGLVQDVAAGK</sequence>
<evidence type="ECO:0000256" key="6">
    <source>
        <dbReference type="SAM" id="SignalP"/>
    </source>
</evidence>
<dbReference type="InterPro" id="IPR036249">
    <property type="entry name" value="Thioredoxin-like_sf"/>
</dbReference>
<reference evidence="8 9" key="1">
    <citation type="journal article" date="2023" name="Environ Microbiome">
        <title>A coral-associated actinobacterium mitigates coral bleaching under heat stress.</title>
        <authorList>
            <person name="Li J."/>
            <person name="Zou Y."/>
            <person name="Li Q."/>
            <person name="Zhang J."/>
            <person name="Bourne D.G."/>
            <person name="Lyu Y."/>
            <person name="Liu C."/>
            <person name="Zhang S."/>
        </authorList>
    </citation>
    <scope>NUCLEOTIDE SEQUENCE [LARGE SCALE GENOMIC DNA]</scope>
    <source>
        <strain evidence="8 9">SCSIO 13291</strain>
    </source>
</reference>
<dbReference type="PANTHER" id="PTHR42852:SF6">
    <property type="entry name" value="THIOL:DISULFIDE INTERCHANGE PROTEIN DSBE"/>
    <property type="match status" value="1"/>
</dbReference>
<proteinExistence type="predicted"/>
<evidence type="ECO:0000256" key="5">
    <source>
        <dbReference type="ARBA" id="ARBA00023284"/>
    </source>
</evidence>
<dbReference type="InterPro" id="IPR050553">
    <property type="entry name" value="Thioredoxin_ResA/DsbE_sf"/>
</dbReference>
<dbReference type="CDD" id="cd02966">
    <property type="entry name" value="TlpA_like_family"/>
    <property type="match status" value="1"/>
</dbReference>
<evidence type="ECO:0000256" key="3">
    <source>
        <dbReference type="ARBA" id="ARBA00022968"/>
    </source>
</evidence>
<feature type="chain" id="PRO_5045899607" evidence="6">
    <location>
        <begin position="39"/>
        <end position="199"/>
    </location>
</feature>
<keyword evidence="9" id="KW-1185">Reference proteome</keyword>
<accession>A0ABZ3C429</accession>
<comment type="subcellular location">
    <subcellularLocation>
        <location evidence="1">Cell envelope</location>
    </subcellularLocation>
</comment>
<gene>
    <name evidence="8" type="ORF">PCC79_11060</name>
</gene>
<name>A0ABZ3C429_9ACTN</name>
<dbReference type="InterPro" id="IPR013740">
    <property type="entry name" value="Redoxin"/>
</dbReference>
<organism evidence="8 9">
    <name type="scientific">Propioniciclava soli</name>
    <dbReference type="NCBI Taxonomy" id="2775081"/>
    <lineage>
        <taxon>Bacteria</taxon>
        <taxon>Bacillati</taxon>
        <taxon>Actinomycetota</taxon>
        <taxon>Actinomycetes</taxon>
        <taxon>Propionibacteriales</taxon>
        <taxon>Propionibacteriaceae</taxon>
        <taxon>Propioniciclava</taxon>
    </lineage>
</organism>
<keyword evidence="3" id="KW-0812">Transmembrane</keyword>
<dbReference type="EMBL" id="CP115965">
    <property type="protein sequence ID" value="WZW97446.1"/>
    <property type="molecule type" value="Genomic_DNA"/>
</dbReference>
<evidence type="ECO:0000313" key="9">
    <source>
        <dbReference type="Proteomes" id="UP001434337"/>
    </source>
</evidence>
<dbReference type="InterPro" id="IPR013766">
    <property type="entry name" value="Thioredoxin_domain"/>
</dbReference>
<evidence type="ECO:0000259" key="7">
    <source>
        <dbReference type="PROSITE" id="PS51352"/>
    </source>
</evidence>
<feature type="domain" description="Thioredoxin" evidence="7">
    <location>
        <begin position="29"/>
        <end position="197"/>
    </location>
</feature>
<evidence type="ECO:0000256" key="4">
    <source>
        <dbReference type="ARBA" id="ARBA00023157"/>
    </source>
</evidence>
<keyword evidence="6" id="KW-0732">Signal</keyword>
<evidence type="ECO:0000256" key="2">
    <source>
        <dbReference type="ARBA" id="ARBA00022748"/>
    </source>
</evidence>
<keyword evidence="3" id="KW-0735">Signal-anchor</keyword>
<dbReference type="Pfam" id="PF08534">
    <property type="entry name" value="Redoxin"/>
    <property type="match status" value="1"/>
</dbReference>
<dbReference type="SUPFAM" id="SSF52833">
    <property type="entry name" value="Thioredoxin-like"/>
    <property type="match status" value="1"/>
</dbReference>
<evidence type="ECO:0000313" key="8">
    <source>
        <dbReference type="EMBL" id="WZW97446.1"/>
    </source>
</evidence>
<dbReference type="PROSITE" id="PS51352">
    <property type="entry name" value="THIOREDOXIN_2"/>
    <property type="match status" value="1"/>
</dbReference>
<dbReference type="RefSeq" id="WP_342371841.1">
    <property type="nucleotide sequence ID" value="NZ_CP115965.1"/>
</dbReference>
<evidence type="ECO:0000256" key="1">
    <source>
        <dbReference type="ARBA" id="ARBA00004196"/>
    </source>
</evidence>
<keyword evidence="2" id="KW-0201">Cytochrome c-type biogenesis</keyword>
<keyword evidence="5" id="KW-0676">Redox-active center</keyword>
<dbReference type="Proteomes" id="UP001434337">
    <property type="component" value="Chromosome"/>
</dbReference>
<feature type="signal peptide" evidence="6">
    <location>
        <begin position="1"/>
        <end position="38"/>
    </location>
</feature>
<dbReference type="PANTHER" id="PTHR42852">
    <property type="entry name" value="THIOL:DISULFIDE INTERCHANGE PROTEIN DSBE"/>
    <property type="match status" value="1"/>
</dbReference>
<dbReference type="Gene3D" id="3.40.30.10">
    <property type="entry name" value="Glutaredoxin"/>
    <property type="match status" value="1"/>
</dbReference>